<evidence type="ECO:0000313" key="3">
    <source>
        <dbReference type="EMBL" id="MCC1485671.1"/>
    </source>
</evidence>
<dbReference type="InterPro" id="IPR003410">
    <property type="entry name" value="HYR_dom"/>
</dbReference>
<reference evidence="3" key="2">
    <citation type="submission" date="2021-10" db="EMBL/GenBank/DDBJ databases">
        <title>Genome of Winogradskyella sp. E313.</title>
        <authorList>
            <person name="Zhou Y."/>
        </authorList>
    </citation>
    <scope>NUCLEOTIDE SEQUENCE</scope>
    <source>
        <strain evidence="3">E313</strain>
    </source>
</reference>
<proteinExistence type="predicted"/>
<protein>
    <recommendedName>
        <fullName evidence="2">HYR domain-containing protein</fullName>
    </recommendedName>
</protein>
<feature type="non-terminal residue" evidence="3">
    <location>
        <position position="1"/>
    </location>
</feature>
<name>A0ABS8ER33_9FLAO</name>
<dbReference type="PROSITE" id="PS50825">
    <property type="entry name" value="HYR"/>
    <property type="match status" value="1"/>
</dbReference>
<keyword evidence="4" id="KW-1185">Reference proteome</keyword>
<dbReference type="EMBL" id="JAFMPT010000056">
    <property type="protein sequence ID" value="MCC1485671.1"/>
    <property type="molecule type" value="Genomic_DNA"/>
</dbReference>
<gene>
    <name evidence="3" type="ORF">J1C55_13815</name>
</gene>
<comment type="caution">
    <text evidence="3">The sequence shown here is derived from an EMBL/GenBank/DDBJ whole genome shotgun (WGS) entry which is preliminary data.</text>
</comment>
<organism evidence="3 4">
    <name type="scientific">Winogradskyella immobilis</name>
    <dbReference type="NCBI Taxonomy" id="2816852"/>
    <lineage>
        <taxon>Bacteria</taxon>
        <taxon>Pseudomonadati</taxon>
        <taxon>Bacteroidota</taxon>
        <taxon>Flavobacteriia</taxon>
        <taxon>Flavobacteriales</taxon>
        <taxon>Flavobacteriaceae</taxon>
        <taxon>Winogradskyella</taxon>
    </lineage>
</organism>
<dbReference type="PANTHER" id="PTHR24273:SF32">
    <property type="entry name" value="HYALIN"/>
    <property type="match status" value="1"/>
</dbReference>
<dbReference type="InterPro" id="IPR013783">
    <property type="entry name" value="Ig-like_fold"/>
</dbReference>
<reference evidence="3" key="1">
    <citation type="submission" date="2021-03" db="EMBL/GenBank/DDBJ databases">
        <authorList>
            <person name="Ping X."/>
        </authorList>
    </citation>
    <scope>NUCLEOTIDE SEQUENCE</scope>
    <source>
        <strain evidence="3">E313</strain>
    </source>
</reference>
<keyword evidence="1" id="KW-0677">Repeat</keyword>
<feature type="non-terminal residue" evidence="3">
    <location>
        <position position="303"/>
    </location>
</feature>
<accession>A0ABS8ER33</accession>
<evidence type="ECO:0000313" key="4">
    <source>
        <dbReference type="Proteomes" id="UP000778797"/>
    </source>
</evidence>
<dbReference type="Gene3D" id="2.60.40.10">
    <property type="entry name" value="Immunoglobulins"/>
    <property type="match status" value="1"/>
</dbReference>
<evidence type="ECO:0000259" key="2">
    <source>
        <dbReference type="PROSITE" id="PS50825"/>
    </source>
</evidence>
<dbReference type="PANTHER" id="PTHR24273">
    <property type="entry name" value="FI04643P-RELATED"/>
    <property type="match status" value="1"/>
</dbReference>
<evidence type="ECO:0000256" key="1">
    <source>
        <dbReference type="ARBA" id="ARBA00022737"/>
    </source>
</evidence>
<dbReference type="InterPro" id="IPR057078">
    <property type="entry name" value="HYR-4C"/>
</dbReference>
<feature type="domain" description="HYR" evidence="2">
    <location>
        <begin position="19"/>
        <end position="108"/>
    </location>
</feature>
<sequence length="303" mass="31948">TVTDEAGNSATCEQTVTITDDEDPSITCPADLTAICDISEQPAYTSFSEFMIANGSASDNCDIDESSFRLVSETSDNGICPEIVTRVYQISDLAGNTSTCSHTITINDEIDPIIDTTDIENIEIQCGVTPDGTLEAWLADNAGATATDNCTAQNDIIWTNDFGQITDVDCAGGPITVTFTATDVCGNFSEVTATYSIIDTVAPVLTIPSDQTLECDQDNSTDATGVATATDNCTTPTITFEDVINDGDCAGNFTITRTWTATDACGNATSEDQTITIQDTTAPTFTVPADITIECDQDANDLT</sequence>
<dbReference type="Proteomes" id="UP000778797">
    <property type="component" value="Unassembled WGS sequence"/>
</dbReference>
<dbReference type="Pfam" id="PF23237">
    <property type="entry name" value="HYR_4C"/>
    <property type="match status" value="1"/>
</dbReference>